<keyword evidence="3" id="KW-1185">Reference proteome</keyword>
<dbReference type="Gene3D" id="2.160.20.80">
    <property type="entry name" value="E3 ubiquitin-protein ligase SopA"/>
    <property type="match status" value="1"/>
</dbReference>
<dbReference type="InterPro" id="IPR001646">
    <property type="entry name" value="5peptide_repeat"/>
</dbReference>
<dbReference type="EMBL" id="MKQR01000016">
    <property type="protein sequence ID" value="OLR92594.1"/>
    <property type="molecule type" value="Genomic_DNA"/>
</dbReference>
<proteinExistence type="predicted"/>
<evidence type="ECO:0000256" key="1">
    <source>
        <dbReference type="SAM" id="Phobius"/>
    </source>
</evidence>
<accession>A0A1Q9LKS3</accession>
<sequence length="322" mass="35146">MTGVAAVAVLTAGVVVALWWAGTRGLEGKELVTARLDALKTGLGIGIGGGGLFGLYLAWRRQRSTEADLDNRERALAHQQQVAARTEAHQERVATATEFDAAARRITDLYTKAVEQLGNTNAPVRLGGLYALERLAQDHPDQRQTIANVLCAYLRMPYTLPDNPPDDADTEVIDQHRERVQEREVRVTAQRILAQHLRPGTDHENPVATFWADIDLDLTGATLIDLDLSYTVTRQTQFGGAQFEGAAQFGGAQFSGDAWFGGAQFSGDAWFGGAQFSGDARFHGAQFSGDARFHETQFSGDARFHETQFNGGVPETIKPYLD</sequence>
<dbReference type="STRING" id="1193682.BJP25_21325"/>
<name>A0A1Q9LKS3_9PSEU</name>
<keyword evidence="1" id="KW-0812">Transmembrane</keyword>
<reference evidence="2 3" key="1">
    <citation type="submission" date="2016-10" db="EMBL/GenBank/DDBJ databases">
        <title>The Draft Genome Sequence of Actinokineospora bangkokensis 44EHWT reveals the biosynthetic pathway of antifungal compounds Thailandins with unusual extender unit butylmalonyl-CoA.</title>
        <authorList>
            <person name="Greule A."/>
            <person name="Intra B."/>
            <person name="Flemming S."/>
            <person name="Rommel M.G."/>
            <person name="Panbangred W."/>
            <person name="Bechthold A."/>
        </authorList>
    </citation>
    <scope>NUCLEOTIDE SEQUENCE [LARGE SCALE GENOMIC DNA]</scope>
    <source>
        <strain evidence="2 3">44EHW</strain>
    </source>
</reference>
<protein>
    <recommendedName>
        <fullName evidence="4">Pentapeptide repeat-containing protein</fullName>
    </recommendedName>
</protein>
<dbReference type="AlphaFoldDB" id="A0A1Q9LKS3"/>
<evidence type="ECO:0000313" key="2">
    <source>
        <dbReference type="EMBL" id="OLR92594.1"/>
    </source>
</evidence>
<dbReference type="RefSeq" id="WP_075975736.1">
    <property type="nucleotide sequence ID" value="NZ_MKQR01000016.1"/>
</dbReference>
<evidence type="ECO:0008006" key="4">
    <source>
        <dbReference type="Google" id="ProtNLM"/>
    </source>
</evidence>
<feature type="transmembrane region" description="Helical" evidence="1">
    <location>
        <begin position="41"/>
        <end position="59"/>
    </location>
</feature>
<keyword evidence="1" id="KW-1133">Transmembrane helix</keyword>
<comment type="caution">
    <text evidence="2">The sequence shown here is derived from an EMBL/GenBank/DDBJ whole genome shotgun (WGS) entry which is preliminary data.</text>
</comment>
<dbReference type="OrthoDB" id="8440251at2"/>
<keyword evidence="1" id="KW-0472">Membrane</keyword>
<dbReference type="Pfam" id="PF13576">
    <property type="entry name" value="Pentapeptide_3"/>
    <property type="match status" value="1"/>
</dbReference>
<organism evidence="2 3">
    <name type="scientific">Actinokineospora bangkokensis</name>
    <dbReference type="NCBI Taxonomy" id="1193682"/>
    <lineage>
        <taxon>Bacteria</taxon>
        <taxon>Bacillati</taxon>
        <taxon>Actinomycetota</taxon>
        <taxon>Actinomycetes</taxon>
        <taxon>Pseudonocardiales</taxon>
        <taxon>Pseudonocardiaceae</taxon>
        <taxon>Actinokineospora</taxon>
    </lineage>
</organism>
<evidence type="ECO:0000313" key="3">
    <source>
        <dbReference type="Proteomes" id="UP000186040"/>
    </source>
</evidence>
<dbReference type="SUPFAM" id="SSF141571">
    <property type="entry name" value="Pentapeptide repeat-like"/>
    <property type="match status" value="1"/>
</dbReference>
<dbReference type="Proteomes" id="UP000186040">
    <property type="component" value="Unassembled WGS sequence"/>
</dbReference>
<gene>
    <name evidence="2" type="ORF">BJP25_21325</name>
</gene>